<dbReference type="AlphaFoldDB" id="A0A1G6QPY2"/>
<protein>
    <submittedName>
        <fullName evidence="1">Uncharacterized protein</fullName>
    </submittedName>
</protein>
<evidence type="ECO:0000313" key="1">
    <source>
        <dbReference type="EMBL" id="SDC93727.1"/>
    </source>
</evidence>
<proteinExistence type="predicted"/>
<dbReference type="EMBL" id="FMZB01000005">
    <property type="protein sequence ID" value="SDC93727.1"/>
    <property type="molecule type" value="Genomic_DNA"/>
</dbReference>
<dbReference type="Proteomes" id="UP000198666">
    <property type="component" value="Unassembled WGS sequence"/>
</dbReference>
<evidence type="ECO:0000313" key="2">
    <source>
        <dbReference type="Proteomes" id="UP000198666"/>
    </source>
</evidence>
<dbReference type="Pfam" id="PF19668">
    <property type="entry name" value="DUF6171"/>
    <property type="match status" value="1"/>
</dbReference>
<keyword evidence="2" id="KW-1185">Reference proteome</keyword>
<sequence>MTCRTCLQKKNYTAEEASELVLDQLALEPVLAEEDTVTSRLTICSECPSLTADHTCMHCGCFVLFRASLPNKRCPAPDGDRWQQV</sequence>
<accession>A0A1G6QPY2</accession>
<dbReference type="RefSeq" id="WP_093727236.1">
    <property type="nucleotide sequence ID" value="NZ_FMZB01000005.1"/>
</dbReference>
<gene>
    <name evidence="1" type="ORF">SAMN05421663_105151</name>
</gene>
<reference evidence="2" key="1">
    <citation type="submission" date="2016-10" db="EMBL/GenBank/DDBJ databases">
        <authorList>
            <person name="Varghese N."/>
            <person name="Submissions S."/>
        </authorList>
    </citation>
    <scope>NUCLEOTIDE SEQUENCE [LARGE SCALE GENOMIC DNA]</scope>
    <source>
        <strain evidence="2">DSM 21620</strain>
    </source>
</reference>
<dbReference type="STRING" id="361279.SAMN05421663_105151"/>
<dbReference type="OrthoDB" id="7061841at2"/>
<dbReference type="InterPro" id="IPR046169">
    <property type="entry name" value="DUF6171"/>
</dbReference>
<name>A0A1G6QPY2_9BACI</name>
<organism evidence="1 2">
    <name type="scientific">Terribacillus halophilus</name>
    <dbReference type="NCBI Taxonomy" id="361279"/>
    <lineage>
        <taxon>Bacteria</taxon>
        <taxon>Bacillati</taxon>
        <taxon>Bacillota</taxon>
        <taxon>Bacilli</taxon>
        <taxon>Bacillales</taxon>
        <taxon>Bacillaceae</taxon>
        <taxon>Terribacillus</taxon>
    </lineage>
</organism>